<keyword evidence="2" id="KW-1133">Transmembrane helix</keyword>
<dbReference type="STRING" id="59196.RICGR_1351"/>
<name>A8PPP6_9COXI</name>
<evidence type="ECO:0000256" key="1">
    <source>
        <dbReference type="SAM" id="Coils"/>
    </source>
</evidence>
<protein>
    <submittedName>
        <fullName evidence="3">Uncharacterized protein</fullName>
    </submittedName>
</protein>
<evidence type="ECO:0000313" key="3">
    <source>
        <dbReference type="EMBL" id="EDP46754.1"/>
    </source>
</evidence>
<gene>
    <name evidence="3" type="ORF">RICGR_1351</name>
</gene>
<evidence type="ECO:0000313" key="4">
    <source>
        <dbReference type="Proteomes" id="UP000054075"/>
    </source>
</evidence>
<keyword evidence="4" id="KW-1185">Reference proteome</keyword>
<dbReference type="Proteomes" id="UP000054075">
    <property type="component" value="Unassembled WGS sequence"/>
</dbReference>
<comment type="caution">
    <text evidence="3">The sequence shown here is derived from an EMBL/GenBank/DDBJ whole genome shotgun (WGS) entry which is preliminary data.</text>
</comment>
<keyword evidence="1" id="KW-0175">Coiled coil</keyword>
<feature type="coiled-coil region" evidence="1">
    <location>
        <begin position="15"/>
        <end position="42"/>
    </location>
</feature>
<proteinExistence type="predicted"/>
<dbReference type="EMBL" id="AAQJ02000001">
    <property type="protein sequence ID" value="EDP46754.1"/>
    <property type="molecule type" value="Genomic_DNA"/>
</dbReference>
<keyword evidence="2" id="KW-0812">Transmembrane</keyword>
<feature type="transmembrane region" description="Helical" evidence="2">
    <location>
        <begin position="192"/>
        <end position="214"/>
    </location>
</feature>
<reference evidence="3" key="1">
    <citation type="submission" date="2006-04" db="EMBL/GenBank/DDBJ databases">
        <authorList>
            <person name="Seshadri R."/>
            <person name="Federici B.A."/>
        </authorList>
    </citation>
    <scope>NUCLEOTIDE SEQUENCE [LARGE SCALE GENOMIC DNA]</scope>
</reference>
<sequence>MLIDIDNNKKNAAIKEFLATLLEKLEEEKKSIHDKKNIFEKQNRYYRVSQAYFYLELIDLGMKHLKNIQFESIDNIDSVRKLKEAEAFFSKHSNYFTCLKNIEFSECTSKINAQFLIYADIEIQLDALFDKANDLFRQQFNAEGDAIHELVFDFKRINRAYFKTNEINYEEYKLRALFIMDKAKLIVIEQDYHYKMLFANILLLILTLGTAFILNKAINGHFLFFQKINNAEPLEKLHQTLSQLSL</sequence>
<accession>A8PPP6</accession>
<reference evidence="3" key="2">
    <citation type="submission" date="2007-10" db="EMBL/GenBank/DDBJ databases">
        <authorList>
            <person name="Myers G.S."/>
        </authorList>
    </citation>
    <scope>NUCLEOTIDE SEQUENCE [LARGE SCALE GENOMIC DNA]</scope>
</reference>
<evidence type="ECO:0000256" key="2">
    <source>
        <dbReference type="SAM" id="Phobius"/>
    </source>
</evidence>
<dbReference type="AlphaFoldDB" id="A8PPP6"/>
<organism evidence="3 4">
    <name type="scientific">Rickettsiella grylli</name>
    <dbReference type="NCBI Taxonomy" id="59196"/>
    <lineage>
        <taxon>Bacteria</taxon>
        <taxon>Pseudomonadati</taxon>
        <taxon>Pseudomonadota</taxon>
        <taxon>Gammaproteobacteria</taxon>
        <taxon>Legionellales</taxon>
        <taxon>Coxiellaceae</taxon>
        <taxon>Rickettsiella</taxon>
    </lineage>
</organism>
<dbReference type="RefSeq" id="WP_006035725.1">
    <property type="nucleotide sequence ID" value="NZ_AAQJ02000001.1"/>
</dbReference>
<keyword evidence="2" id="KW-0472">Membrane</keyword>